<dbReference type="AlphaFoldDB" id="A0A1I2EIW3"/>
<name>A0A1I2EIW3_9ACTN</name>
<evidence type="ECO:0000313" key="1">
    <source>
        <dbReference type="EMBL" id="SFE92190.1"/>
    </source>
</evidence>
<reference evidence="1 2" key="1">
    <citation type="submission" date="2016-10" db="EMBL/GenBank/DDBJ databases">
        <authorList>
            <person name="de Groot N.N."/>
        </authorList>
    </citation>
    <scope>NUCLEOTIDE SEQUENCE [LARGE SCALE GENOMIC DNA]</scope>
    <source>
        <strain evidence="1 2">DSM 43019</strain>
    </source>
</reference>
<proteinExistence type="predicted"/>
<sequence length="221" mass="23999">MWEQDLTAAFTVMLGRPVDDFDPDREYVLYYLNSLSPDLPLSPDWEFDEDRSVFEIEFLKGSALAEALGARPDSNRVADAFRTVSGRELAGHGFTRSALTGDDVSVTVAHRVVTDGSLRDALLTAIRGRRGPAGLRPDPAERLAAVFPDPESPPPAALDIIGEGRLRAHVWSPYLDRPWDPGGSALRRDFLPGEPVGAWDLAYFGEISLVVTAVEPAAGAV</sequence>
<gene>
    <name evidence="1" type="ORF">SAMN05421541_104466</name>
</gene>
<dbReference type="EMBL" id="FONV01000004">
    <property type="protein sequence ID" value="SFE92190.1"/>
    <property type="molecule type" value="Genomic_DNA"/>
</dbReference>
<evidence type="ECO:0000313" key="2">
    <source>
        <dbReference type="Proteomes" id="UP000199645"/>
    </source>
</evidence>
<organism evidence="1 2">
    <name type="scientific">Actinoplanes philippinensis</name>
    <dbReference type="NCBI Taxonomy" id="35752"/>
    <lineage>
        <taxon>Bacteria</taxon>
        <taxon>Bacillati</taxon>
        <taxon>Actinomycetota</taxon>
        <taxon>Actinomycetes</taxon>
        <taxon>Micromonosporales</taxon>
        <taxon>Micromonosporaceae</taxon>
        <taxon>Actinoplanes</taxon>
    </lineage>
</organism>
<dbReference type="Proteomes" id="UP000199645">
    <property type="component" value="Unassembled WGS sequence"/>
</dbReference>
<accession>A0A1I2EIW3</accession>
<dbReference type="STRING" id="35752.SAMN05421541_104466"/>
<keyword evidence="2" id="KW-1185">Reference proteome</keyword>
<protein>
    <submittedName>
        <fullName evidence="1">Uncharacterized protein</fullName>
    </submittedName>
</protein>